<keyword evidence="4" id="KW-0346">Stress response</keyword>
<dbReference type="Proteomes" id="UP000823046">
    <property type="component" value="Unassembled WGS sequence"/>
</dbReference>
<sequence length="339" mass="38300">MDPEKYSKFYRGYSYFLKEGLLDDVQHKNQYKDTLMKLLRFECSNEDAKTMISFDDYIAKMHPKQQNLYYFCASDRKTAMASPYLEQFLKKNRNVLLLYEDIDEFVAMNIQKYQDKKLVAVDASEEDFEPLLEENEQGEDISQENIQTLALLEDQKTDLEGYIKSVLGEKVTAIKYSDRLVSSPAIVTGFLSSSLRKMMKATMRGSGDSQMGLTSLPVTLELNPSHSIVTSLFYLKTENPTVAKIVTEQLYDNACIAAGILDDPRSILERLNSLLEVTIRYAYHHTAASSPVSEDSPTPSESVGEVKTNEEEVHVSPPDVHSTEVTDPSENTKGHPTSP</sequence>
<dbReference type="Pfam" id="PF00183">
    <property type="entry name" value="HSP90"/>
    <property type="match status" value="1"/>
</dbReference>
<dbReference type="SUPFAM" id="SSF110942">
    <property type="entry name" value="HSP90 C-terminal domain"/>
    <property type="match status" value="1"/>
</dbReference>
<reference evidence="4 5" key="1">
    <citation type="journal article" date="2020" name="bioRxiv">
        <title>Metabolic contributions of an alphaproteobacterial endosymbiont in the apicomplexan Cardiosporidium cionae.</title>
        <authorList>
            <person name="Hunter E.S."/>
            <person name="Paight C.J."/>
            <person name="Lane C.E."/>
        </authorList>
    </citation>
    <scope>NUCLEOTIDE SEQUENCE [LARGE SCALE GENOMIC DNA]</scope>
    <source>
        <strain evidence="4">ESH_2018</strain>
    </source>
</reference>
<organism evidence="4 5">
    <name type="scientific">Cardiosporidium cionae</name>
    <dbReference type="NCBI Taxonomy" id="476202"/>
    <lineage>
        <taxon>Eukaryota</taxon>
        <taxon>Sar</taxon>
        <taxon>Alveolata</taxon>
        <taxon>Apicomplexa</taxon>
        <taxon>Aconoidasida</taxon>
        <taxon>Nephromycida</taxon>
        <taxon>Cardiosporidium</taxon>
    </lineage>
</organism>
<accession>A0ABQ7J480</accession>
<evidence type="ECO:0000313" key="4">
    <source>
        <dbReference type="EMBL" id="KAF8817854.1"/>
    </source>
</evidence>
<dbReference type="PANTHER" id="PTHR11528">
    <property type="entry name" value="HEAT SHOCK PROTEIN 90 FAMILY MEMBER"/>
    <property type="match status" value="1"/>
</dbReference>
<proteinExistence type="inferred from homology"/>
<evidence type="ECO:0000313" key="5">
    <source>
        <dbReference type="Proteomes" id="UP000823046"/>
    </source>
</evidence>
<keyword evidence="2" id="KW-0143">Chaperone</keyword>
<dbReference type="InterPro" id="IPR020568">
    <property type="entry name" value="Ribosomal_Su5_D2-typ_SF"/>
</dbReference>
<name>A0ABQ7J480_9APIC</name>
<keyword evidence="5" id="KW-1185">Reference proteome</keyword>
<feature type="compositionally biased region" description="Polar residues" evidence="3">
    <location>
        <begin position="287"/>
        <end position="301"/>
    </location>
</feature>
<evidence type="ECO:0000256" key="3">
    <source>
        <dbReference type="SAM" id="MobiDB-lite"/>
    </source>
</evidence>
<comment type="similarity">
    <text evidence="1">Belongs to the heat shock protein 90 family.</text>
</comment>
<feature type="region of interest" description="Disordered" evidence="3">
    <location>
        <begin position="287"/>
        <end position="339"/>
    </location>
</feature>
<comment type="caution">
    <text evidence="4">The sequence shown here is derived from an EMBL/GenBank/DDBJ whole genome shotgun (WGS) entry which is preliminary data.</text>
</comment>
<dbReference type="InterPro" id="IPR001404">
    <property type="entry name" value="Hsp90_fam"/>
</dbReference>
<dbReference type="Gene3D" id="3.40.50.11260">
    <property type="match status" value="1"/>
</dbReference>
<evidence type="ECO:0000256" key="2">
    <source>
        <dbReference type="ARBA" id="ARBA00023186"/>
    </source>
</evidence>
<gene>
    <name evidence="4" type="ORF">IE077_003497</name>
</gene>
<dbReference type="InterPro" id="IPR037196">
    <property type="entry name" value="HSP90_C"/>
</dbReference>
<dbReference type="EMBL" id="JADAQX010001331">
    <property type="protein sequence ID" value="KAF8817854.1"/>
    <property type="molecule type" value="Genomic_DNA"/>
</dbReference>
<evidence type="ECO:0000256" key="1">
    <source>
        <dbReference type="ARBA" id="ARBA00008239"/>
    </source>
</evidence>
<protein>
    <submittedName>
        <fullName evidence="4">Heat shock protein 75</fullName>
    </submittedName>
</protein>
<dbReference type="Gene3D" id="1.20.120.790">
    <property type="entry name" value="Heat shock protein 90, C-terminal domain"/>
    <property type="match status" value="1"/>
</dbReference>
<dbReference type="SUPFAM" id="SSF54211">
    <property type="entry name" value="Ribosomal protein S5 domain 2-like"/>
    <property type="match status" value="1"/>
</dbReference>
<feature type="compositionally biased region" description="Polar residues" evidence="3">
    <location>
        <begin position="323"/>
        <end position="339"/>
    </location>
</feature>